<reference evidence="2 3" key="1">
    <citation type="journal article" date="2019" name="ACS Chem. Biol.">
        <title>Identification and Mobilization of a Cryptic Antibiotic Biosynthesis Gene Locus from a Human-Pathogenic Nocardia Isolate.</title>
        <authorList>
            <person name="Herisse M."/>
            <person name="Ishida K."/>
            <person name="Porter J.L."/>
            <person name="Howden B."/>
            <person name="Hertweck C."/>
            <person name="Stinear T.P."/>
            <person name="Pidot S.J."/>
        </authorList>
    </citation>
    <scope>NUCLEOTIDE SEQUENCE [LARGE SCALE GENOMIC DNA]</scope>
    <source>
        <strain evidence="2 3">AUSMDU00024985</strain>
    </source>
</reference>
<dbReference type="AlphaFoldDB" id="A0A6G9XR59"/>
<gene>
    <name evidence="2" type="ORF">F5X71_14670</name>
</gene>
<accession>A0A6G9XR59</accession>
<evidence type="ECO:0000313" key="3">
    <source>
        <dbReference type="Proteomes" id="UP000501705"/>
    </source>
</evidence>
<evidence type="ECO:0000313" key="2">
    <source>
        <dbReference type="EMBL" id="QIS03398.1"/>
    </source>
</evidence>
<dbReference type="Proteomes" id="UP000501705">
    <property type="component" value="Chromosome"/>
</dbReference>
<proteinExistence type="predicted"/>
<organism evidence="2 3">
    <name type="scientific">Nocardia brasiliensis</name>
    <dbReference type="NCBI Taxonomy" id="37326"/>
    <lineage>
        <taxon>Bacteria</taxon>
        <taxon>Bacillati</taxon>
        <taxon>Actinomycetota</taxon>
        <taxon>Actinomycetes</taxon>
        <taxon>Mycobacteriales</taxon>
        <taxon>Nocardiaceae</taxon>
        <taxon>Nocardia</taxon>
    </lineage>
</organism>
<protein>
    <submittedName>
        <fullName evidence="2">Uncharacterized protein</fullName>
    </submittedName>
</protein>
<dbReference type="RefSeq" id="WP_167462466.1">
    <property type="nucleotide sequence ID" value="NZ_CP046171.1"/>
</dbReference>
<evidence type="ECO:0000256" key="1">
    <source>
        <dbReference type="SAM" id="MobiDB-lite"/>
    </source>
</evidence>
<dbReference type="EMBL" id="CP046171">
    <property type="protein sequence ID" value="QIS03398.1"/>
    <property type="molecule type" value="Genomic_DNA"/>
</dbReference>
<feature type="compositionally biased region" description="Polar residues" evidence="1">
    <location>
        <begin position="64"/>
        <end position="86"/>
    </location>
</feature>
<name>A0A6G9XR59_NOCBR</name>
<feature type="region of interest" description="Disordered" evidence="1">
    <location>
        <begin position="64"/>
        <end position="87"/>
    </location>
</feature>
<sequence>MGEEEFAPRFRVMPGLGVRFAFDTGDARGASQGVSRLSLSRVLNSRSPSCLSDRHCEASPMQRTVSNVEIQGMNPENASETGSNTTDRIEHTPIGISTTQGLVAASTANRRHSASRAIIFREPVPARREARTQCSQLIRIGSNLA</sequence>